<protein>
    <submittedName>
        <fullName evidence="11">AMPO-like protein</fullName>
    </submittedName>
</protein>
<evidence type="ECO:0000256" key="2">
    <source>
        <dbReference type="ARBA" id="ARBA00010136"/>
    </source>
</evidence>
<dbReference type="InterPro" id="IPR015211">
    <property type="entry name" value="Peptidase_M1_C"/>
</dbReference>
<evidence type="ECO:0000256" key="6">
    <source>
        <dbReference type="ARBA" id="ARBA00022833"/>
    </source>
</evidence>
<dbReference type="SUPFAM" id="SSF55486">
    <property type="entry name" value="Metalloproteases ('zincins'), catalytic domain"/>
    <property type="match status" value="1"/>
</dbReference>
<feature type="domain" description="Aminopeptidase N-like N-terminal" evidence="10">
    <location>
        <begin position="230"/>
        <end position="306"/>
    </location>
</feature>
<dbReference type="InterPro" id="IPR001930">
    <property type="entry name" value="Peptidase_M1"/>
</dbReference>
<dbReference type="Proteomes" id="UP001164746">
    <property type="component" value="Chromosome 13"/>
</dbReference>
<dbReference type="PANTHER" id="PTHR46627:SF1">
    <property type="entry name" value="AMINOPEPTIDASE O"/>
    <property type="match status" value="1"/>
</dbReference>
<dbReference type="PRINTS" id="PR00756">
    <property type="entry name" value="ALADIPTASE"/>
</dbReference>
<keyword evidence="6" id="KW-0862">Zinc</keyword>
<dbReference type="PANTHER" id="PTHR46627">
    <property type="entry name" value="AMINOPEPTIDASE O"/>
    <property type="match status" value="1"/>
</dbReference>
<dbReference type="InterPro" id="IPR014782">
    <property type="entry name" value="Peptidase_M1_dom"/>
</dbReference>
<keyword evidence="5" id="KW-0378">Hydrolase</keyword>
<dbReference type="Pfam" id="PF09127">
    <property type="entry name" value="Leuk-A4-hydro_C"/>
    <property type="match status" value="1"/>
</dbReference>
<reference evidence="11" key="1">
    <citation type="submission" date="2022-11" db="EMBL/GenBank/DDBJ databases">
        <title>Centuries of genome instability and evolution in soft-shell clam transmissible cancer (bioRxiv).</title>
        <authorList>
            <person name="Hart S.F.M."/>
            <person name="Yonemitsu M.A."/>
            <person name="Giersch R.M."/>
            <person name="Beal B.F."/>
            <person name="Arriagada G."/>
            <person name="Davis B.W."/>
            <person name="Ostrander E.A."/>
            <person name="Goff S.P."/>
            <person name="Metzger M.J."/>
        </authorList>
    </citation>
    <scope>NUCLEOTIDE SEQUENCE</scope>
    <source>
        <strain evidence="11">MELC-2E11</strain>
        <tissue evidence="11">Siphon/mantle</tissue>
    </source>
</reference>
<evidence type="ECO:0000256" key="5">
    <source>
        <dbReference type="ARBA" id="ARBA00022801"/>
    </source>
</evidence>
<evidence type="ECO:0000259" key="10">
    <source>
        <dbReference type="Pfam" id="PF17900"/>
    </source>
</evidence>
<dbReference type="InterPro" id="IPR038502">
    <property type="entry name" value="M1_LTA-4_hydro/amino_C_sf"/>
</dbReference>
<proteinExistence type="inferred from homology"/>
<keyword evidence="12" id="KW-1185">Reference proteome</keyword>
<dbReference type="Gene3D" id="3.30.2010.30">
    <property type="match status" value="1"/>
</dbReference>
<feature type="domain" description="Peptidase M1 membrane alanine aminopeptidase" evidence="8">
    <location>
        <begin position="378"/>
        <end position="476"/>
    </location>
</feature>
<evidence type="ECO:0000259" key="9">
    <source>
        <dbReference type="Pfam" id="PF09127"/>
    </source>
</evidence>
<sequence length="636" mass="72539">MTRLQPVSELKVKMNSKNDSNNFDLHLLSNNDKILVCHYVLDLTCDMEEKCFSGSILLICRPLLCKSSQKEEGVLSTSPCGSDCNLNEKKSESSHLSDDYRRDKQSPNVSTSCFCTPERQEFSEDFSLVLDSSLFQVSSVNEIVVGKECNVNSLVEAYSGVNCDLIKLKDVNLMDLKSIWKSAEKISLRFQAGVQSVQIWKQDIICPFAFPQLIEVNYHTSPSGESIKWTKSQDEIQCVFTHGHYLNNRSLFPSQDVPGAMATWHAHISCQPDYTVLMTGDDNPTVSQCDSGLKTYSFSSSIVMPSSTLALAVGSWKQKDIITQTNKQEFSTVEDGNVHSEKLFPCRLFSPEKHFEKAVKLLGSYVPKCLEASYDVLGQYPFRRLDILVVPDNFPSLGMASPSLMFLSQSVLSDDGEMLVRFAHELSHTWFGLVIGARDWHEEWISEGFATYMEDVFHAQALKKSTNTFMEERQLHDYLKYKVLLAELENSPSDLHHLREEIELESIKAVTKYGTLDANPLMTLAHETLQKIEAVNATYKTLHWRKRRKLDIDQMLALPKLTHVQMLVFLDKLLRMERLHQQLLLLVFERMSPEHSNPDVLHRWCELAVKHKLTEIYPRVADFLIHHQVIGTTGRQ</sequence>
<dbReference type="Gene3D" id="1.25.40.320">
    <property type="entry name" value="Peptidase M1, leukotriene A4 hydrolase/aminopeptidase C-terminal domain"/>
    <property type="match status" value="1"/>
</dbReference>
<comment type="cofactor">
    <cofactor evidence="1">
        <name>Zn(2+)</name>
        <dbReference type="ChEBI" id="CHEBI:29105"/>
    </cofactor>
</comment>
<dbReference type="Gene3D" id="2.60.40.1730">
    <property type="entry name" value="tricorn interacting facor f3 domain"/>
    <property type="match status" value="1"/>
</dbReference>
<name>A0ABY7FS95_MYAAR</name>
<evidence type="ECO:0000256" key="3">
    <source>
        <dbReference type="ARBA" id="ARBA00022670"/>
    </source>
</evidence>
<dbReference type="SUPFAM" id="SSF63737">
    <property type="entry name" value="Leukotriene A4 hydrolase N-terminal domain"/>
    <property type="match status" value="1"/>
</dbReference>
<keyword evidence="7" id="KW-0482">Metalloprotease</keyword>
<evidence type="ECO:0000313" key="12">
    <source>
        <dbReference type="Proteomes" id="UP001164746"/>
    </source>
</evidence>
<dbReference type="Pfam" id="PF17900">
    <property type="entry name" value="Peptidase_M1_N"/>
    <property type="match status" value="1"/>
</dbReference>
<gene>
    <name evidence="11" type="ORF">MAR_038554</name>
</gene>
<dbReference type="Pfam" id="PF01433">
    <property type="entry name" value="Peptidase_M1"/>
    <property type="match status" value="1"/>
</dbReference>
<dbReference type="InterPro" id="IPR033577">
    <property type="entry name" value="AOPep"/>
</dbReference>
<dbReference type="InterPro" id="IPR027268">
    <property type="entry name" value="Peptidase_M4/M1_CTD_sf"/>
</dbReference>
<dbReference type="InterPro" id="IPR045357">
    <property type="entry name" value="Aminopeptidase_N-like_N"/>
</dbReference>
<dbReference type="EMBL" id="CP111024">
    <property type="protein sequence ID" value="WAR24885.1"/>
    <property type="molecule type" value="Genomic_DNA"/>
</dbReference>
<organism evidence="11 12">
    <name type="scientific">Mya arenaria</name>
    <name type="common">Soft-shell clam</name>
    <dbReference type="NCBI Taxonomy" id="6604"/>
    <lineage>
        <taxon>Eukaryota</taxon>
        <taxon>Metazoa</taxon>
        <taxon>Spiralia</taxon>
        <taxon>Lophotrochozoa</taxon>
        <taxon>Mollusca</taxon>
        <taxon>Bivalvia</taxon>
        <taxon>Autobranchia</taxon>
        <taxon>Heteroconchia</taxon>
        <taxon>Euheterodonta</taxon>
        <taxon>Imparidentia</taxon>
        <taxon>Neoheterodontei</taxon>
        <taxon>Myida</taxon>
        <taxon>Myoidea</taxon>
        <taxon>Myidae</taxon>
        <taxon>Mya</taxon>
    </lineage>
</organism>
<dbReference type="InterPro" id="IPR042097">
    <property type="entry name" value="Aminopeptidase_N-like_N_sf"/>
</dbReference>
<comment type="similarity">
    <text evidence="2">Belongs to the peptidase M1 family.</text>
</comment>
<dbReference type="Gene3D" id="1.10.390.10">
    <property type="entry name" value="Neutral Protease Domain 2"/>
    <property type="match status" value="1"/>
</dbReference>
<keyword evidence="4" id="KW-0479">Metal-binding</keyword>
<evidence type="ECO:0000256" key="4">
    <source>
        <dbReference type="ARBA" id="ARBA00022723"/>
    </source>
</evidence>
<keyword evidence="3" id="KW-0645">Protease</keyword>
<accession>A0ABY7FS95</accession>
<evidence type="ECO:0000259" key="8">
    <source>
        <dbReference type="Pfam" id="PF01433"/>
    </source>
</evidence>
<feature type="domain" description="Peptidase M1 leukotriene A4 hydrolase/aminopeptidase C-terminal" evidence="9">
    <location>
        <begin position="563"/>
        <end position="626"/>
    </location>
</feature>
<evidence type="ECO:0000256" key="7">
    <source>
        <dbReference type="ARBA" id="ARBA00023049"/>
    </source>
</evidence>
<dbReference type="SUPFAM" id="SSF48371">
    <property type="entry name" value="ARM repeat"/>
    <property type="match status" value="1"/>
</dbReference>
<evidence type="ECO:0000256" key="1">
    <source>
        <dbReference type="ARBA" id="ARBA00001947"/>
    </source>
</evidence>
<dbReference type="InterPro" id="IPR016024">
    <property type="entry name" value="ARM-type_fold"/>
</dbReference>
<evidence type="ECO:0000313" key="11">
    <source>
        <dbReference type="EMBL" id="WAR24885.1"/>
    </source>
</evidence>